<sequence length="168" mass="18154">MAQNDSEIPPQPLRPAPAPCSAQSSQNPVNNTKIVTFSVNLENEAPFAGPHNGNMFRTNVLQSNLKRAVDIPVLEAPPQTKTSNNVVASVAATAIPRPVVKKYPQQNIHHMDDNPKTSSSSSDSDVDQLQRANNTNPFLEILSNNTALKPNQTTTKEPATPMANPLLK</sequence>
<reference evidence="2 3" key="1">
    <citation type="journal article" date="2019" name="Commun. Biol.">
        <title>The bagworm genome reveals a unique fibroin gene that provides high tensile strength.</title>
        <authorList>
            <person name="Kono N."/>
            <person name="Nakamura H."/>
            <person name="Ohtoshi R."/>
            <person name="Tomita M."/>
            <person name="Numata K."/>
            <person name="Arakawa K."/>
        </authorList>
    </citation>
    <scope>NUCLEOTIDE SEQUENCE [LARGE SCALE GENOMIC DNA]</scope>
</reference>
<name>A0A4C1TRE0_EUMVA</name>
<protein>
    <submittedName>
        <fullName evidence="2">Uncharacterized protein</fullName>
    </submittedName>
</protein>
<comment type="caution">
    <text evidence="2">The sequence shown here is derived from an EMBL/GenBank/DDBJ whole genome shotgun (WGS) entry which is preliminary data.</text>
</comment>
<proteinExistence type="predicted"/>
<keyword evidence="3" id="KW-1185">Reference proteome</keyword>
<feature type="compositionally biased region" description="Pro residues" evidence="1">
    <location>
        <begin position="9"/>
        <end position="18"/>
    </location>
</feature>
<gene>
    <name evidence="2" type="ORF">EVAR_73532_1</name>
</gene>
<organism evidence="2 3">
    <name type="scientific">Eumeta variegata</name>
    <name type="common">Bagworm moth</name>
    <name type="synonym">Eumeta japonica</name>
    <dbReference type="NCBI Taxonomy" id="151549"/>
    <lineage>
        <taxon>Eukaryota</taxon>
        <taxon>Metazoa</taxon>
        <taxon>Ecdysozoa</taxon>
        <taxon>Arthropoda</taxon>
        <taxon>Hexapoda</taxon>
        <taxon>Insecta</taxon>
        <taxon>Pterygota</taxon>
        <taxon>Neoptera</taxon>
        <taxon>Endopterygota</taxon>
        <taxon>Lepidoptera</taxon>
        <taxon>Glossata</taxon>
        <taxon>Ditrysia</taxon>
        <taxon>Tineoidea</taxon>
        <taxon>Psychidae</taxon>
        <taxon>Oiketicinae</taxon>
        <taxon>Eumeta</taxon>
    </lineage>
</organism>
<feature type="compositionally biased region" description="Polar residues" evidence="1">
    <location>
        <begin position="130"/>
        <end position="157"/>
    </location>
</feature>
<evidence type="ECO:0000256" key="1">
    <source>
        <dbReference type="SAM" id="MobiDB-lite"/>
    </source>
</evidence>
<feature type="region of interest" description="Disordered" evidence="1">
    <location>
        <begin position="103"/>
        <end position="168"/>
    </location>
</feature>
<feature type="region of interest" description="Disordered" evidence="1">
    <location>
        <begin position="1"/>
        <end position="29"/>
    </location>
</feature>
<evidence type="ECO:0000313" key="2">
    <source>
        <dbReference type="EMBL" id="GBP16553.1"/>
    </source>
</evidence>
<dbReference type="EMBL" id="BGZK01006061">
    <property type="protein sequence ID" value="GBP16553.1"/>
    <property type="molecule type" value="Genomic_DNA"/>
</dbReference>
<accession>A0A4C1TRE0</accession>
<evidence type="ECO:0000313" key="3">
    <source>
        <dbReference type="Proteomes" id="UP000299102"/>
    </source>
</evidence>
<dbReference type="Proteomes" id="UP000299102">
    <property type="component" value="Unassembled WGS sequence"/>
</dbReference>
<dbReference type="OrthoDB" id="67700at2759"/>
<dbReference type="AlphaFoldDB" id="A0A4C1TRE0"/>